<dbReference type="eggNOG" id="COG4221">
    <property type="taxonomic scope" value="Bacteria"/>
</dbReference>
<dbReference type="AlphaFoldDB" id="A0A059FUT6"/>
<evidence type="ECO:0000256" key="1">
    <source>
        <dbReference type="ARBA" id="ARBA00006484"/>
    </source>
</evidence>
<dbReference type="OrthoDB" id="210852at2"/>
<dbReference type="PATRIC" id="fig|1280950.3.peg.578"/>
<dbReference type="Pfam" id="PF00106">
    <property type="entry name" value="adh_short"/>
    <property type="match status" value="1"/>
</dbReference>
<proteinExistence type="inferred from homology"/>
<dbReference type="SUPFAM" id="SSF51735">
    <property type="entry name" value="NAD(P)-binding Rossmann-fold domains"/>
    <property type="match status" value="1"/>
</dbReference>
<dbReference type="CDD" id="cd05233">
    <property type="entry name" value="SDR_c"/>
    <property type="match status" value="1"/>
</dbReference>
<keyword evidence="6" id="KW-1185">Reference proteome</keyword>
<accession>A0A059FUT6</accession>
<dbReference type="PANTHER" id="PTHR43669:SF3">
    <property type="entry name" value="ALCOHOL DEHYDROGENASE, PUTATIVE (AFU_ORTHOLOGUE AFUA_3G03445)-RELATED"/>
    <property type="match status" value="1"/>
</dbReference>
<keyword evidence="2" id="KW-0560">Oxidoreductase</keyword>
<dbReference type="GO" id="GO:0016491">
    <property type="term" value="F:oxidoreductase activity"/>
    <property type="evidence" value="ECO:0007669"/>
    <property type="project" value="UniProtKB-KW"/>
</dbReference>
<dbReference type="STRING" id="1280950.HJO_02840"/>
<comment type="similarity">
    <text evidence="1 3">Belongs to the short-chain dehydrogenases/reductases (SDR) family.</text>
</comment>
<protein>
    <submittedName>
        <fullName evidence="5">Short-chain dehydrogenase/reductase SDR</fullName>
    </submittedName>
</protein>
<comment type="caution">
    <text evidence="5">The sequence shown here is derived from an EMBL/GenBank/DDBJ whole genome shotgun (WGS) entry which is preliminary data.</text>
</comment>
<dbReference type="InterPro" id="IPR002347">
    <property type="entry name" value="SDR_fam"/>
</dbReference>
<organism evidence="5 6">
    <name type="scientific">Hyphomonas johnsonii MHS-2</name>
    <dbReference type="NCBI Taxonomy" id="1280950"/>
    <lineage>
        <taxon>Bacteria</taxon>
        <taxon>Pseudomonadati</taxon>
        <taxon>Pseudomonadota</taxon>
        <taxon>Alphaproteobacteria</taxon>
        <taxon>Hyphomonadales</taxon>
        <taxon>Hyphomonadaceae</taxon>
        <taxon>Hyphomonas</taxon>
    </lineage>
</organism>
<evidence type="ECO:0000313" key="6">
    <source>
        <dbReference type="Proteomes" id="UP000025171"/>
    </source>
</evidence>
<gene>
    <name evidence="5" type="ORF">HJO_02840</name>
</gene>
<reference evidence="5 6" key="1">
    <citation type="journal article" date="2014" name="Antonie Van Leeuwenhoek">
        <title>Hyphomonas beringensis sp. nov. and Hyphomonas chukchiensis sp. nov., isolated from surface seawater of the Bering Sea and Chukchi Sea.</title>
        <authorList>
            <person name="Li C."/>
            <person name="Lai Q."/>
            <person name="Li G."/>
            <person name="Dong C."/>
            <person name="Wang J."/>
            <person name="Liao Y."/>
            <person name="Shao Z."/>
        </authorList>
    </citation>
    <scope>NUCLEOTIDE SEQUENCE [LARGE SCALE GENOMIC DNA]</scope>
    <source>
        <strain evidence="5 6">MHS-2</strain>
    </source>
</reference>
<dbReference type="EMBL" id="ARYK01000001">
    <property type="protein sequence ID" value="KCZ94276.1"/>
    <property type="molecule type" value="Genomic_DNA"/>
</dbReference>
<dbReference type="PANTHER" id="PTHR43669">
    <property type="entry name" value="5-KETO-D-GLUCONATE 5-REDUCTASE"/>
    <property type="match status" value="1"/>
</dbReference>
<sequence length="283" mass="30654">MDLSGKNAVVTGAGGGIGRGIALALADAGANVVAADIEETKAKATAEEVAERRVKSGFFRVDVRNSEEVGRLADYAWETLGRVDVLCNNAGVVAPGPALSVSDADFRWQLEVNVVGVFNGMREFTRRFIEQGGDAHIVNTGSHHSIGAPTAGVAPYVACKHAVLGLADAFRTEYGDKVKFSVLCPGIINTGIWDAGRNRPAEFGGAYEGDERNQKALTAFGMRPERVGRLVANGIQNEDFFIWTHPQDIELIEKRYNECRETLESQWPDGPDEEHKMTPHDVT</sequence>
<feature type="compositionally biased region" description="Basic and acidic residues" evidence="4">
    <location>
        <begin position="273"/>
        <end position="283"/>
    </location>
</feature>
<evidence type="ECO:0000256" key="3">
    <source>
        <dbReference type="RuleBase" id="RU000363"/>
    </source>
</evidence>
<dbReference type="InterPro" id="IPR036291">
    <property type="entry name" value="NAD(P)-bd_dom_sf"/>
</dbReference>
<evidence type="ECO:0000256" key="4">
    <source>
        <dbReference type="SAM" id="MobiDB-lite"/>
    </source>
</evidence>
<dbReference type="FunFam" id="3.40.50.720:FF:000084">
    <property type="entry name" value="Short-chain dehydrogenase reductase"/>
    <property type="match status" value="1"/>
</dbReference>
<name>A0A059FUT6_9PROT</name>
<dbReference type="RefSeq" id="WP_051618062.1">
    <property type="nucleotide sequence ID" value="NZ_ARYK01000001.1"/>
</dbReference>
<dbReference type="Proteomes" id="UP000025171">
    <property type="component" value="Unassembled WGS sequence"/>
</dbReference>
<feature type="region of interest" description="Disordered" evidence="4">
    <location>
        <begin position="263"/>
        <end position="283"/>
    </location>
</feature>
<evidence type="ECO:0000313" key="5">
    <source>
        <dbReference type="EMBL" id="KCZ94276.1"/>
    </source>
</evidence>
<dbReference type="PRINTS" id="PR00080">
    <property type="entry name" value="SDRFAMILY"/>
</dbReference>
<dbReference type="Gene3D" id="3.40.50.720">
    <property type="entry name" value="NAD(P)-binding Rossmann-like Domain"/>
    <property type="match status" value="1"/>
</dbReference>
<evidence type="ECO:0000256" key="2">
    <source>
        <dbReference type="ARBA" id="ARBA00023002"/>
    </source>
</evidence>
<dbReference type="PRINTS" id="PR00081">
    <property type="entry name" value="GDHRDH"/>
</dbReference>